<feature type="transmembrane region" description="Helical" evidence="9">
    <location>
        <begin position="12"/>
        <end position="31"/>
    </location>
</feature>
<proteinExistence type="inferred from homology"/>
<keyword evidence="6 9" id="KW-1133">Transmembrane helix</keyword>
<evidence type="ECO:0000256" key="3">
    <source>
        <dbReference type="ARBA" id="ARBA00022448"/>
    </source>
</evidence>
<reference evidence="12 13" key="1">
    <citation type="submission" date="2024-05" db="EMBL/GenBank/DDBJ databases">
        <title>Genetic variation in Jamaican populations of the coffee berry borer (Hypothenemus hampei).</title>
        <authorList>
            <person name="Errbii M."/>
            <person name="Myrie A."/>
        </authorList>
    </citation>
    <scope>NUCLEOTIDE SEQUENCE [LARGE SCALE GENOMIC DNA]</scope>
    <source>
        <strain evidence="12">JA-Hopewell-2020-01-JO</strain>
        <tissue evidence="12">Whole body</tissue>
    </source>
</reference>
<gene>
    <name evidence="12" type="ORF">ABEB36_005153</name>
</gene>
<evidence type="ECO:0000256" key="7">
    <source>
        <dbReference type="ARBA" id="ARBA00023136"/>
    </source>
</evidence>
<keyword evidence="7 9" id="KW-0472">Membrane</keyword>
<feature type="domain" description="Cation efflux protein transmembrane" evidence="10">
    <location>
        <begin position="13"/>
        <end position="260"/>
    </location>
</feature>
<evidence type="ECO:0000256" key="6">
    <source>
        <dbReference type="ARBA" id="ARBA00022989"/>
    </source>
</evidence>
<keyword evidence="4 9" id="KW-0812">Transmembrane</keyword>
<name>A0ABD1EX66_HYPHA</name>
<evidence type="ECO:0000256" key="5">
    <source>
        <dbReference type="ARBA" id="ARBA00022833"/>
    </source>
</evidence>
<dbReference type="SUPFAM" id="SSF161111">
    <property type="entry name" value="Cation efflux protein transmembrane domain-like"/>
    <property type="match status" value="1"/>
</dbReference>
<dbReference type="Gene3D" id="1.20.1510.10">
    <property type="entry name" value="Cation efflux protein transmembrane domain"/>
    <property type="match status" value="1"/>
</dbReference>
<keyword evidence="13" id="KW-1185">Reference proteome</keyword>
<feature type="transmembrane region" description="Helical" evidence="9">
    <location>
        <begin position="200"/>
        <end position="223"/>
    </location>
</feature>
<dbReference type="InterPro" id="IPR058533">
    <property type="entry name" value="Cation_efflux_TM"/>
</dbReference>
<evidence type="ECO:0000256" key="9">
    <source>
        <dbReference type="SAM" id="Phobius"/>
    </source>
</evidence>
<dbReference type="PANTHER" id="PTHR45820:SF4">
    <property type="entry name" value="ZINC TRANSPORTER 63C, ISOFORM F"/>
    <property type="match status" value="1"/>
</dbReference>
<protein>
    <recommendedName>
        <fullName evidence="14">Zinc transporter 1</fullName>
    </recommendedName>
</protein>
<evidence type="ECO:0000256" key="4">
    <source>
        <dbReference type="ARBA" id="ARBA00022692"/>
    </source>
</evidence>
<accession>A0ABD1EX66</accession>
<dbReference type="GO" id="GO:0016020">
    <property type="term" value="C:membrane"/>
    <property type="evidence" value="ECO:0007669"/>
    <property type="project" value="UniProtKB-SubCell"/>
</dbReference>
<dbReference type="InterPro" id="IPR027469">
    <property type="entry name" value="Cation_efflux_TMD_sf"/>
</dbReference>
<feature type="transmembrane region" description="Helical" evidence="9">
    <location>
        <begin position="235"/>
        <end position="252"/>
    </location>
</feature>
<dbReference type="InterPro" id="IPR036837">
    <property type="entry name" value="Cation_efflux_CTD_sf"/>
</dbReference>
<evidence type="ECO:0000259" key="11">
    <source>
        <dbReference type="Pfam" id="PF16916"/>
    </source>
</evidence>
<evidence type="ECO:0000313" key="13">
    <source>
        <dbReference type="Proteomes" id="UP001566132"/>
    </source>
</evidence>
<feature type="domain" description="Cation efflux protein cytoplasmic" evidence="11">
    <location>
        <begin position="265"/>
        <end position="337"/>
    </location>
</feature>
<dbReference type="AlphaFoldDB" id="A0ABD1EX66"/>
<dbReference type="PANTHER" id="PTHR45820">
    <property type="entry name" value="FI23527P1"/>
    <property type="match status" value="1"/>
</dbReference>
<comment type="caution">
    <text evidence="12">The sequence shown here is derived from an EMBL/GenBank/DDBJ whole genome shotgun (WGS) entry which is preliminary data.</text>
</comment>
<evidence type="ECO:0000256" key="8">
    <source>
        <dbReference type="SAM" id="MobiDB-lite"/>
    </source>
</evidence>
<dbReference type="InterPro" id="IPR002524">
    <property type="entry name" value="Cation_efflux"/>
</dbReference>
<feature type="transmembrane region" description="Helical" evidence="9">
    <location>
        <begin position="112"/>
        <end position="132"/>
    </location>
</feature>
<dbReference type="Proteomes" id="UP001566132">
    <property type="component" value="Unassembled WGS sequence"/>
</dbReference>
<evidence type="ECO:0000256" key="1">
    <source>
        <dbReference type="ARBA" id="ARBA00004141"/>
    </source>
</evidence>
<dbReference type="SUPFAM" id="SSF160240">
    <property type="entry name" value="Cation efflux protein cytoplasmic domain-like"/>
    <property type="match status" value="1"/>
</dbReference>
<comment type="subcellular location">
    <subcellularLocation>
        <location evidence="1">Membrane</location>
        <topology evidence="1">Multi-pass membrane protein</topology>
    </subcellularLocation>
</comment>
<evidence type="ECO:0000259" key="10">
    <source>
        <dbReference type="Pfam" id="PF01545"/>
    </source>
</evidence>
<feature type="region of interest" description="Disordered" evidence="8">
    <location>
        <begin position="162"/>
        <end position="189"/>
    </location>
</feature>
<feature type="transmembrane region" description="Helical" evidence="9">
    <location>
        <begin position="77"/>
        <end position="96"/>
    </location>
</feature>
<dbReference type="Pfam" id="PF16916">
    <property type="entry name" value="ZT_dimer"/>
    <property type="match status" value="1"/>
</dbReference>
<keyword evidence="5" id="KW-0862">Zinc</keyword>
<evidence type="ECO:0000313" key="12">
    <source>
        <dbReference type="EMBL" id="KAL1505632.1"/>
    </source>
</evidence>
<dbReference type="Pfam" id="PF01545">
    <property type="entry name" value="Cation_efflux"/>
    <property type="match status" value="1"/>
</dbReference>
<evidence type="ECO:0000256" key="2">
    <source>
        <dbReference type="ARBA" id="ARBA00008873"/>
    </source>
</evidence>
<dbReference type="EMBL" id="JBDJPC010000004">
    <property type="protein sequence ID" value="KAL1505632.1"/>
    <property type="molecule type" value="Genomic_DNA"/>
</dbReference>
<feature type="compositionally biased region" description="Pro residues" evidence="8">
    <location>
        <begin position="170"/>
        <end position="179"/>
    </location>
</feature>
<dbReference type="NCBIfam" id="TIGR01297">
    <property type="entry name" value="CDF"/>
    <property type="match status" value="1"/>
</dbReference>
<sequence length="444" mass="48851">MGKWTGKKCRLLSMLCLTTFFFFVEIVVGYITNSMALVADSFHMLSDVAALVVAFVSVRMSPKKWSKNTFGWARAEVLGALVNAVFLVALCFSITVEACKRFIEIETIHDPQLLVIVGGIGLLVNLVGLLLFHEHGGGHGHSHAGGLSHSRNRLTQLALTDDNENDETYPSPPPLPPPKVKNAGHGHSHGAGNNMNMRGVFLHVLSDALGSVIVIISALVFWLTGWKYKFYIDPALSLLLVLLILRSVWPLLRDSALILLQTVPTHIQVDAIQQRLLQNVDGVLAVHEFHVWQLAGDRIIASAHIRCRNLSEYMKIAEKVKEFFHNEGIHSTTIQPEFIDYTDIPTTSRVGDLDSATEDCVLDCPKSSKESNNCVKNTCCGPSKGRDTPTPNNTPLCRQRNSIASVSTVSDMEKGNLLEKSPETALQNDCDCNSLRGSQYSLRG</sequence>
<evidence type="ECO:0008006" key="14">
    <source>
        <dbReference type="Google" id="ProtNLM"/>
    </source>
</evidence>
<keyword evidence="3" id="KW-0813">Transport</keyword>
<comment type="similarity">
    <text evidence="2">Belongs to the cation diffusion facilitator (CDF) transporter (TC 2.A.4) family. SLC30A subfamily.</text>
</comment>
<dbReference type="InterPro" id="IPR027470">
    <property type="entry name" value="Cation_efflux_CTD"/>
</dbReference>
<dbReference type="GO" id="GO:0006812">
    <property type="term" value="P:monoatomic cation transport"/>
    <property type="evidence" value="ECO:0007669"/>
    <property type="project" value="UniProtKB-ARBA"/>
</dbReference>
<organism evidence="12 13">
    <name type="scientific">Hypothenemus hampei</name>
    <name type="common">Coffee berry borer</name>
    <dbReference type="NCBI Taxonomy" id="57062"/>
    <lineage>
        <taxon>Eukaryota</taxon>
        <taxon>Metazoa</taxon>
        <taxon>Ecdysozoa</taxon>
        <taxon>Arthropoda</taxon>
        <taxon>Hexapoda</taxon>
        <taxon>Insecta</taxon>
        <taxon>Pterygota</taxon>
        <taxon>Neoptera</taxon>
        <taxon>Endopterygota</taxon>
        <taxon>Coleoptera</taxon>
        <taxon>Polyphaga</taxon>
        <taxon>Cucujiformia</taxon>
        <taxon>Curculionidae</taxon>
        <taxon>Scolytinae</taxon>
        <taxon>Hypothenemus</taxon>
    </lineage>
</organism>